<keyword evidence="1" id="KW-1133">Transmembrane helix</keyword>
<organism evidence="2 3">
    <name type="scientific">Lactobacillus amylovorus</name>
    <dbReference type="NCBI Taxonomy" id="1604"/>
    <lineage>
        <taxon>Bacteria</taxon>
        <taxon>Bacillati</taxon>
        <taxon>Bacillota</taxon>
        <taxon>Bacilli</taxon>
        <taxon>Lactobacillales</taxon>
        <taxon>Lactobacillaceae</taxon>
        <taxon>Lactobacillus</taxon>
    </lineage>
</organism>
<reference evidence="2 3" key="1">
    <citation type="submission" date="2018-06" db="EMBL/GenBank/DDBJ databases">
        <title>Complete genome sequnece of Lactobacillus amylovorus PMRA3.</title>
        <authorList>
            <person name="Nam Y.-D."/>
            <person name="Chung W.-H."/>
            <person name="Park Y.S."/>
            <person name="Kang J."/>
        </authorList>
    </citation>
    <scope>NUCLEOTIDE SEQUENCE [LARGE SCALE GENOMIC DNA]</scope>
    <source>
        <strain evidence="2 3">PMRA3</strain>
    </source>
</reference>
<feature type="transmembrane region" description="Helical" evidence="1">
    <location>
        <begin position="41"/>
        <end position="63"/>
    </location>
</feature>
<gene>
    <name evidence="2" type="ORF">DM298_02640</name>
</gene>
<keyword evidence="1" id="KW-0472">Membrane</keyword>
<dbReference type="EMBL" id="CP029754">
    <property type="protein sequence ID" value="QDD69899.1"/>
    <property type="molecule type" value="Genomic_DNA"/>
</dbReference>
<proteinExistence type="predicted"/>
<keyword evidence="1" id="KW-0812">Transmembrane</keyword>
<evidence type="ECO:0000313" key="2">
    <source>
        <dbReference type="EMBL" id="QDD69899.1"/>
    </source>
</evidence>
<name>A0A5B8EBY7_LACAM</name>
<dbReference type="AlphaFoldDB" id="A0A5B8EBY7"/>
<evidence type="ECO:0000313" key="3">
    <source>
        <dbReference type="Proteomes" id="UP000312326"/>
    </source>
</evidence>
<protein>
    <submittedName>
        <fullName evidence="2">Uncharacterized protein</fullName>
    </submittedName>
</protein>
<feature type="transmembrane region" description="Helical" evidence="1">
    <location>
        <begin position="6"/>
        <end position="29"/>
    </location>
</feature>
<sequence length="64" mass="7345">MSNLMFEIILQTIFIIISVTFDILIFDRISLSARNKKDKTFLGLFTGFIILISIVSSIFLIVFI</sequence>
<evidence type="ECO:0000256" key="1">
    <source>
        <dbReference type="SAM" id="Phobius"/>
    </source>
</evidence>
<dbReference type="Proteomes" id="UP000312326">
    <property type="component" value="Chromosome"/>
</dbReference>
<accession>A0A5B8EBY7</accession>